<evidence type="ECO:0000313" key="1">
    <source>
        <dbReference type="EMBL" id="QEW26740.1"/>
    </source>
</evidence>
<dbReference type="AlphaFoldDB" id="A0A5P3ADT2"/>
<dbReference type="EMBL" id="CP031598">
    <property type="protein sequence ID" value="QEW26740.1"/>
    <property type="molecule type" value="Genomic_DNA"/>
</dbReference>
<proteinExistence type="predicted"/>
<name>A0A5P3ADT2_9RHOB</name>
<evidence type="ECO:0000313" key="2">
    <source>
        <dbReference type="Proteomes" id="UP000325785"/>
    </source>
</evidence>
<accession>A0A5P3ADT2</accession>
<dbReference type="OrthoDB" id="7872447at2"/>
<organism evidence="1 2">
    <name type="scientific">Roseovarius indicus</name>
    <dbReference type="NCBI Taxonomy" id="540747"/>
    <lineage>
        <taxon>Bacteria</taxon>
        <taxon>Pseudomonadati</taxon>
        <taxon>Pseudomonadota</taxon>
        <taxon>Alphaproteobacteria</taxon>
        <taxon>Rhodobacterales</taxon>
        <taxon>Roseobacteraceae</taxon>
        <taxon>Roseovarius</taxon>
    </lineage>
</organism>
<sequence>MSVPFWPTSLPQNPLTSYAGGFVDNRASFQADAGEPMERPLTTAAPEVFNVTFRVLTLDQYATFKTWYETDLRFGVNRFIFRDPLVRRPVWFKMLGGDPPFQVSASGGKYVNLQARLMRLPGVPWFSDYIPSGVCRVPYFVADYAEGVYGIDGQTVAASALPTIAGTYWVQRTTTTSITEAQETLVATDIPATAPAGTTKILGFEI</sequence>
<dbReference type="KEGG" id="rid:RIdsm_02542"/>
<reference evidence="1 2" key="1">
    <citation type="submission" date="2018-08" db="EMBL/GenBank/DDBJ databases">
        <title>Genetic Globetrotter - A new plasmid hitch-hiking vast phylogenetic and geographic distances.</title>
        <authorList>
            <person name="Vollmers J."/>
            <person name="Petersen J."/>
        </authorList>
    </citation>
    <scope>NUCLEOTIDE SEQUENCE [LARGE SCALE GENOMIC DNA]</scope>
    <source>
        <strain evidence="1 2">DSM 26383</strain>
    </source>
</reference>
<gene>
    <name evidence="1" type="ORF">RIdsm_02542</name>
</gene>
<dbReference type="RefSeq" id="WP_143100345.1">
    <property type="nucleotide sequence ID" value="NZ_CP031598.1"/>
</dbReference>
<protein>
    <submittedName>
        <fullName evidence="1">Uncharacterized protein</fullName>
    </submittedName>
</protein>
<dbReference type="Proteomes" id="UP000325785">
    <property type="component" value="Chromosome"/>
</dbReference>